<dbReference type="Proteomes" id="UP000655225">
    <property type="component" value="Unassembled WGS sequence"/>
</dbReference>
<accession>A0A834ZF36</accession>
<feature type="transmembrane region" description="Helical" evidence="7">
    <location>
        <begin position="496"/>
        <end position="516"/>
    </location>
</feature>
<dbReference type="GO" id="GO:0016020">
    <property type="term" value="C:membrane"/>
    <property type="evidence" value="ECO:0007669"/>
    <property type="project" value="UniProtKB-SubCell"/>
</dbReference>
<feature type="transmembrane region" description="Helical" evidence="7">
    <location>
        <begin position="548"/>
        <end position="568"/>
    </location>
</feature>
<dbReference type="SUPFAM" id="SSF103473">
    <property type="entry name" value="MFS general substrate transporter"/>
    <property type="match status" value="1"/>
</dbReference>
<evidence type="ECO:0000256" key="6">
    <source>
        <dbReference type="SAM" id="MobiDB-lite"/>
    </source>
</evidence>
<evidence type="ECO:0000313" key="9">
    <source>
        <dbReference type="Proteomes" id="UP000655225"/>
    </source>
</evidence>
<dbReference type="Gene3D" id="1.20.1250.20">
    <property type="entry name" value="MFS general substrate transporter like domains"/>
    <property type="match status" value="1"/>
</dbReference>
<dbReference type="OrthoDB" id="8904098at2759"/>
<dbReference type="InterPro" id="IPR036259">
    <property type="entry name" value="MFS_trans_sf"/>
</dbReference>
<keyword evidence="5 7" id="KW-0472">Membrane</keyword>
<evidence type="ECO:0000256" key="5">
    <source>
        <dbReference type="ARBA" id="ARBA00023136"/>
    </source>
</evidence>
<dbReference type="AlphaFoldDB" id="A0A834ZF36"/>
<dbReference type="GO" id="GO:0022857">
    <property type="term" value="F:transmembrane transporter activity"/>
    <property type="evidence" value="ECO:0007669"/>
    <property type="project" value="InterPro"/>
</dbReference>
<gene>
    <name evidence="8" type="ORF">HHK36_007718</name>
</gene>
<feature type="transmembrane region" description="Helical" evidence="7">
    <location>
        <begin position="702"/>
        <end position="721"/>
    </location>
</feature>
<evidence type="ECO:0000256" key="7">
    <source>
        <dbReference type="SAM" id="Phobius"/>
    </source>
</evidence>
<evidence type="ECO:0000256" key="1">
    <source>
        <dbReference type="ARBA" id="ARBA00004141"/>
    </source>
</evidence>
<dbReference type="OMA" id="HINESAW"/>
<organism evidence="8 9">
    <name type="scientific">Tetracentron sinense</name>
    <name type="common">Spur-leaf</name>
    <dbReference type="NCBI Taxonomy" id="13715"/>
    <lineage>
        <taxon>Eukaryota</taxon>
        <taxon>Viridiplantae</taxon>
        <taxon>Streptophyta</taxon>
        <taxon>Embryophyta</taxon>
        <taxon>Tracheophyta</taxon>
        <taxon>Spermatophyta</taxon>
        <taxon>Magnoliopsida</taxon>
        <taxon>Trochodendrales</taxon>
        <taxon>Trochodendraceae</taxon>
        <taxon>Tetracentron</taxon>
    </lineage>
</organism>
<protein>
    <submittedName>
        <fullName evidence="8">Uncharacterized protein</fullName>
    </submittedName>
</protein>
<dbReference type="PANTHER" id="PTHR11654">
    <property type="entry name" value="OLIGOPEPTIDE TRANSPORTER-RELATED"/>
    <property type="match status" value="1"/>
</dbReference>
<keyword evidence="4 7" id="KW-1133">Transmembrane helix</keyword>
<sequence>MLRERNEKAEGDHVVRFQDINMKIDISEFEGNKLVDEYTEEFDLLMVRCGIVEPEEQTIAYLGGLRRDIHDVVTLQPHWTYDDVYKLAVKFSGDAGDMADHIKDLHAQVRKKLEESNKKYKMAANKHPKHVEFKEGDLPYHDDTIFNDLDSRTSPFEPRESDDEPSDGKSSKEQCNSNVPDQSLGKRLKLFYIVGVAGLQAFEMMAISAVGSNLISYVFNEMHFSLSKSANIVTNFVGTVFLLSLLGGFLSDSYLGSFWTLLIFGFVELSGFILLSVQVHLPQLKPPRCDMASGGDHCLEAKGFKVIIFFVALYLVALGSGCLKPNIISHGADQFRIEDPKQSKKLSTYFNTAYFAFCVGELVALTVLVWVQTHSGMDVGFGVSAAAMAMGLISLISGTLVYRNKPPRSSIFTPIAQVFVAAITKRKQVCPSNLEMLHGSQNHEPNCIVATSSHVGNLLHTEKLRFLDKACIKIQDGAHINESAWRLCTVTQVEQVKILISVIPIFACTIIFNTILAQLQTFSVQQGSAMNTKFTKSFQIPPASLQSIPYIMLIFLVPLYETAFVPLARKITGRDSGISPLQRVGVGLFVATFSMVSAALVENKRRNSAVESNKNMSIFWIAPQFLIFGLSEMFTAVGLIEFFYKQSLAGMQSFLTAMTYCSYSFGFYLSSLLVSLVNKVTSSSSSGGWLSDNDLNKDRLDLFYWLLAFLSLINFFNYLFWSRWYSYNPSLSPTPPHDSCGEDLDHLSFSSSKPTGADSIIP</sequence>
<comment type="caution">
    <text evidence="8">The sequence shown here is derived from an EMBL/GenBank/DDBJ whole genome shotgun (WGS) entry which is preliminary data.</text>
</comment>
<dbReference type="CDD" id="cd17414">
    <property type="entry name" value="MFS_NPF4"/>
    <property type="match status" value="1"/>
</dbReference>
<feature type="transmembrane region" description="Helical" evidence="7">
    <location>
        <begin position="348"/>
        <end position="371"/>
    </location>
</feature>
<feature type="transmembrane region" description="Helical" evidence="7">
    <location>
        <begin position="306"/>
        <end position="327"/>
    </location>
</feature>
<keyword evidence="3 7" id="KW-0812">Transmembrane</keyword>
<evidence type="ECO:0000256" key="2">
    <source>
        <dbReference type="ARBA" id="ARBA00005982"/>
    </source>
</evidence>
<name>A0A834ZF36_TETSI</name>
<feature type="transmembrane region" description="Helical" evidence="7">
    <location>
        <begin position="580"/>
        <end position="601"/>
    </location>
</feature>
<feature type="transmembrane region" description="Helical" evidence="7">
    <location>
        <begin position="621"/>
        <end position="644"/>
    </location>
</feature>
<feature type="transmembrane region" description="Helical" evidence="7">
    <location>
        <begin position="258"/>
        <end position="281"/>
    </location>
</feature>
<comment type="subcellular location">
    <subcellularLocation>
        <location evidence="1">Membrane</location>
        <topology evidence="1">Multi-pass membrane protein</topology>
    </subcellularLocation>
</comment>
<dbReference type="Pfam" id="PF00854">
    <property type="entry name" value="PTR2"/>
    <property type="match status" value="1"/>
</dbReference>
<keyword evidence="9" id="KW-1185">Reference proteome</keyword>
<evidence type="ECO:0000256" key="4">
    <source>
        <dbReference type="ARBA" id="ARBA00022989"/>
    </source>
</evidence>
<dbReference type="InterPro" id="IPR000109">
    <property type="entry name" value="POT_fam"/>
</dbReference>
<feature type="transmembrane region" description="Helical" evidence="7">
    <location>
        <begin position="383"/>
        <end position="402"/>
    </location>
</feature>
<dbReference type="EMBL" id="JABCRI010000005">
    <property type="protein sequence ID" value="KAF8405642.1"/>
    <property type="molecule type" value="Genomic_DNA"/>
</dbReference>
<feature type="transmembrane region" description="Helical" evidence="7">
    <location>
        <begin position="232"/>
        <end position="251"/>
    </location>
</feature>
<feature type="transmembrane region" description="Helical" evidence="7">
    <location>
        <begin position="190"/>
        <end position="212"/>
    </location>
</feature>
<feature type="region of interest" description="Disordered" evidence="6">
    <location>
        <begin position="148"/>
        <end position="180"/>
    </location>
</feature>
<evidence type="ECO:0000256" key="3">
    <source>
        <dbReference type="ARBA" id="ARBA00022692"/>
    </source>
</evidence>
<proteinExistence type="inferred from homology"/>
<evidence type="ECO:0000313" key="8">
    <source>
        <dbReference type="EMBL" id="KAF8405642.1"/>
    </source>
</evidence>
<reference evidence="8 9" key="1">
    <citation type="submission" date="2020-04" db="EMBL/GenBank/DDBJ databases">
        <title>Plant Genome Project.</title>
        <authorList>
            <person name="Zhang R.-G."/>
        </authorList>
    </citation>
    <scope>NUCLEOTIDE SEQUENCE [LARGE SCALE GENOMIC DNA]</scope>
    <source>
        <strain evidence="8">YNK0</strain>
        <tissue evidence="8">Leaf</tissue>
    </source>
</reference>
<comment type="similarity">
    <text evidence="2">Belongs to the major facilitator superfamily. Proton-dependent oligopeptide transporter (POT/PTR) (TC 2.A.17) family.</text>
</comment>